<dbReference type="CDD" id="cd11041">
    <property type="entry name" value="CYP503A1-like"/>
    <property type="match status" value="1"/>
</dbReference>
<sequence>MEFSATVSEPVSYLAYPFSLPSIATAVFSCFLCFFYLYFFGRGLSTNATWYALTEDALSNHSKAREQWMTDAQELLYGGLKKIKGAIIVTSPIGPTIFLPNSFAGEIRNMKELSFSRSIVKNALAREPGLNPILAIDYHGVMQEVARLDLTRSLDISDWKTVDLKPLIHRLVARISSRVFLGPELSNNEEWLNIALSYVTQASMVTRKLRGLHPLLRPLARWWFPELGVCREQVDKARKIITPLVQDRLQRKANGQITEKTADMLSWLDDKAKAKGVKIDFAEFQLLLVVAAVHTTTETIAMFMADLIENKEAISQLRKEIISTFSTSGWKKTSLASMTLLDSAMKESQRLNPITDRYRLAVEHRLRDPTLWSDVNKFQPDRFLKLRDTDRSKWNFVTGSPEHLGFGYGKQSCPGRFFASNEIKVIVIHMLLKYDWEFTDQGRLPNGLSGTDRYMDPRQKVMLKSRKEEINLGLP</sequence>
<dbReference type="Proteomes" id="UP000077248">
    <property type="component" value="Unassembled WGS sequence"/>
</dbReference>
<keyword evidence="7" id="KW-0503">Monooxygenase</keyword>
<feature type="transmembrane region" description="Helical" evidence="9">
    <location>
        <begin position="20"/>
        <end position="40"/>
    </location>
</feature>
<dbReference type="KEGG" id="aalt:CC77DRAFT_935317"/>
<dbReference type="InterPro" id="IPR001128">
    <property type="entry name" value="Cyt_P450"/>
</dbReference>
<dbReference type="GO" id="GO:0005506">
    <property type="term" value="F:iron ion binding"/>
    <property type="evidence" value="ECO:0007669"/>
    <property type="project" value="InterPro"/>
</dbReference>
<reference evidence="10 11" key="1">
    <citation type="submission" date="2016-05" db="EMBL/GenBank/DDBJ databases">
        <title>Comparative analysis of secretome profiles of manganese(II)-oxidizing ascomycete fungi.</title>
        <authorList>
            <consortium name="DOE Joint Genome Institute"/>
            <person name="Zeiner C.A."/>
            <person name="Purvine S.O."/>
            <person name="Zink E.M."/>
            <person name="Wu S."/>
            <person name="Pasa-Tolic L."/>
            <person name="Chaput D.L."/>
            <person name="Haridas S."/>
            <person name="Grigoriev I.V."/>
            <person name="Santelli C.M."/>
            <person name="Hansel C.M."/>
        </authorList>
    </citation>
    <scope>NUCLEOTIDE SEQUENCE [LARGE SCALE GENOMIC DNA]</scope>
    <source>
        <strain evidence="10 11">SRC1lrK2f</strain>
    </source>
</reference>
<dbReference type="GO" id="GO:0016705">
    <property type="term" value="F:oxidoreductase activity, acting on paired donors, with incorporation or reduction of molecular oxygen"/>
    <property type="evidence" value="ECO:0007669"/>
    <property type="project" value="InterPro"/>
</dbReference>
<evidence type="ECO:0000256" key="6">
    <source>
        <dbReference type="ARBA" id="ARBA00023004"/>
    </source>
</evidence>
<evidence type="ECO:0000256" key="2">
    <source>
        <dbReference type="ARBA" id="ARBA00010617"/>
    </source>
</evidence>
<feature type="binding site" description="axial binding residue" evidence="8">
    <location>
        <position position="413"/>
    </location>
    <ligand>
        <name>heme</name>
        <dbReference type="ChEBI" id="CHEBI:30413"/>
    </ligand>
    <ligandPart>
        <name>Fe</name>
        <dbReference type="ChEBI" id="CHEBI:18248"/>
    </ligandPart>
</feature>
<protein>
    <submittedName>
        <fullName evidence="10">Cytochrome P450</fullName>
    </submittedName>
</protein>
<evidence type="ECO:0000256" key="1">
    <source>
        <dbReference type="ARBA" id="ARBA00001971"/>
    </source>
</evidence>
<evidence type="ECO:0000256" key="7">
    <source>
        <dbReference type="ARBA" id="ARBA00023033"/>
    </source>
</evidence>
<evidence type="ECO:0000256" key="3">
    <source>
        <dbReference type="ARBA" id="ARBA00022617"/>
    </source>
</evidence>
<dbReference type="Pfam" id="PF00067">
    <property type="entry name" value="p450"/>
    <property type="match status" value="2"/>
</dbReference>
<dbReference type="SUPFAM" id="SSF48264">
    <property type="entry name" value="Cytochrome P450"/>
    <property type="match status" value="1"/>
</dbReference>
<comment type="similarity">
    <text evidence="2">Belongs to the cytochrome P450 family.</text>
</comment>
<keyword evidence="6 8" id="KW-0408">Iron</keyword>
<accession>A0A177DM14</accession>
<dbReference type="GO" id="GO:0020037">
    <property type="term" value="F:heme binding"/>
    <property type="evidence" value="ECO:0007669"/>
    <property type="project" value="InterPro"/>
</dbReference>
<evidence type="ECO:0000256" key="5">
    <source>
        <dbReference type="ARBA" id="ARBA00023002"/>
    </source>
</evidence>
<dbReference type="InterPro" id="IPR002401">
    <property type="entry name" value="Cyt_P450_E_grp-I"/>
</dbReference>
<keyword evidence="9" id="KW-1133">Transmembrane helix</keyword>
<evidence type="ECO:0000256" key="8">
    <source>
        <dbReference type="PIRSR" id="PIRSR602401-1"/>
    </source>
</evidence>
<proteinExistence type="inferred from homology"/>
<dbReference type="EMBL" id="KV441478">
    <property type="protein sequence ID" value="OAG20775.1"/>
    <property type="molecule type" value="Genomic_DNA"/>
</dbReference>
<organism evidence="10 11">
    <name type="scientific">Alternaria alternata</name>
    <name type="common">Alternaria rot fungus</name>
    <name type="synonym">Torula alternata</name>
    <dbReference type="NCBI Taxonomy" id="5599"/>
    <lineage>
        <taxon>Eukaryota</taxon>
        <taxon>Fungi</taxon>
        <taxon>Dikarya</taxon>
        <taxon>Ascomycota</taxon>
        <taxon>Pezizomycotina</taxon>
        <taxon>Dothideomycetes</taxon>
        <taxon>Pleosporomycetidae</taxon>
        <taxon>Pleosporales</taxon>
        <taxon>Pleosporineae</taxon>
        <taxon>Pleosporaceae</taxon>
        <taxon>Alternaria</taxon>
        <taxon>Alternaria sect. Alternaria</taxon>
        <taxon>Alternaria alternata complex</taxon>
    </lineage>
</organism>
<keyword evidence="9" id="KW-0812">Transmembrane</keyword>
<dbReference type="OMA" id="WETRSSE"/>
<evidence type="ECO:0000313" key="10">
    <source>
        <dbReference type="EMBL" id="OAG20775.1"/>
    </source>
</evidence>
<keyword evidence="9" id="KW-0472">Membrane</keyword>
<keyword evidence="4 8" id="KW-0479">Metal-binding</keyword>
<keyword evidence="5" id="KW-0560">Oxidoreductase</keyword>
<dbReference type="PRINTS" id="PR00463">
    <property type="entry name" value="EP450I"/>
</dbReference>
<dbReference type="InterPro" id="IPR036396">
    <property type="entry name" value="Cyt_P450_sf"/>
</dbReference>
<dbReference type="PRINTS" id="PR00385">
    <property type="entry name" value="P450"/>
</dbReference>
<dbReference type="PANTHER" id="PTHR46206">
    <property type="entry name" value="CYTOCHROME P450"/>
    <property type="match status" value="1"/>
</dbReference>
<dbReference type="AlphaFoldDB" id="A0A177DM14"/>
<dbReference type="RefSeq" id="XP_018386196.1">
    <property type="nucleotide sequence ID" value="XM_018534435.1"/>
</dbReference>
<evidence type="ECO:0000256" key="4">
    <source>
        <dbReference type="ARBA" id="ARBA00022723"/>
    </source>
</evidence>
<keyword evidence="11" id="KW-1185">Reference proteome</keyword>
<dbReference type="Gene3D" id="1.10.630.10">
    <property type="entry name" value="Cytochrome P450"/>
    <property type="match status" value="1"/>
</dbReference>
<gene>
    <name evidence="10" type="ORF">CC77DRAFT_935317</name>
</gene>
<name>A0A177DM14_ALTAL</name>
<keyword evidence="3 8" id="KW-0349">Heme</keyword>
<evidence type="ECO:0000313" key="11">
    <source>
        <dbReference type="Proteomes" id="UP000077248"/>
    </source>
</evidence>
<dbReference type="GO" id="GO:0004497">
    <property type="term" value="F:monooxygenase activity"/>
    <property type="evidence" value="ECO:0007669"/>
    <property type="project" value="UniProtKB-KW"/>
</dbReference>
<dbReference type="VEuPathDB" id="FungiDB:CC77DRAFT_935317"/>
<dbReference type="PANTHER" id="PTHR46206:SF2">
    <property type="entry name" value="CYTOCHROME P450 MONOOXYGENASE AUSG-RELATED"/>
    <property type="match status" value="1"/>
</dbReference>
<dbReference type="GeneID" id="29120029"/>
<evidence type="ECO:0000256" key="9">
    <source>
        <dbReference type="SAM" id="Phobius"/>
    </source>
</evidence>
<comment type="cofactor">
    <cofactor evidence="1 8">
        <name>heme</name>
        <dbReference type="ChEBI" id="CHEBI:30413"/>
    </cofactor>
</comment>